<feature type="domain" description="GST N-terminal" evidence="1">
    <location>
        <begin position="1"/>
        <end position="81"/>
    </location>
</feature>
<evidence type="ECO:0000259" key="1">
    <source>
        <dbReference type="PROSITE" id="PS50404"/>
    </source>
</evidence>
<dbReference type="InterPro" id="IPR040079">
    <property type="entry name" value="Glutathione_S-Trfase"/>
</dbReference>
<dbReference type="AlphaFoldDB" id="A0A2S9JGN6"/>
<dbReference type="Proteomes" id="UP000238563">
    <property type="component" value="Unassembled WGS sequence"/>
</dbReference>
<dbReference type="InterPro" id="IPR004046">
    <property type="entry name" value="GST_C"/>
</dbReference>
<gene>
    <name evidence="3" type="ORF">C5750_14605</name>
</gene>
<dbReference type="SFLD" id="SFLDG00358">
    <property type="entry name" value="Main_(cytGST)"/>
    <property type="match status" value="1"/>
</dbReference>
<dbReference type="CDD" id="cd03188">
    <property type="entry name" value="GST_C_Beta"/>
    <property type="match status" value="1"/>
</dbReference>
<comment type="caution">
    <text evidence="3">The sequence shown here is derived from an EMBL/GenBank/DDBJ whole genome shotgun (WGS) entry which is preliminary data.</text>
</comment>
<reference evidence="3 4" key="1">
    <citation type="submission" date="2018-02" db="EMBL/GenBank/DDBJ databases">
        <title>The draft genome of Phyllobacterium myrsinacearum DSM5892.</title>
        <authorList>
            <person name="Li L."/>
            <person name="Liu L."/>
            <person name="Zhang X."/>
            <person name="Wang T."/>
        </authorList>
    </citation>
    <scope>NUCLEOTIDE SEQUENCE [LARGE SCALE GENOMIC DNA]</scope>
    <source>
        <strain evidence="3 4">DSM 5892</strain>
    </source>
</reference>
<proteinExistence type="predicted"/>
<dbReference type="Pfam" id="PF13409">
    <property type="entry name" value="GST_N_2"/>
    <property type="match status" value="1"/>
</dbReference>
<evidence type="ECO:0000259" key="2">
    <source>
        <dbReference type="PROSITE" id="PS50405"/>
    </source>
</evidence>
<feature type="domain" description="GST C-terminal" evidence="2">
    <location>
        <begin position="86"/>
        <end position="210"/>
    </location>
</feature>
<dbReference type="RefSeq" id="WP_105734656.1">
    <property type="nucleotide sequence ID" value="NZ_PVBT01000004.1"/>
</dbReference>
<organism evidence="3 4">
    <name type="scientific">Phyllobacterium myrsinacearum</name>
    <dbReference type="NCBI Taxonomy" id="28101"/>
    <lineage>
        <taxon>Bacteria</taxon>
        <taxon>Pseudomonadati</taxon>
        <taxon>Pseudomonadota</taxon>
        <taxon>Alphaproteobacteria</taxon>
        <taxon>Hyphomicrobiales</taxon>
        <taxon>Phyllobacteriaceae</taxon>
        <taxon>Phyllobacterium</taxon>
    </lineage>
</organism>
<dbReference type="SFLD" id="SFLDS00019">
    <property type="entry name" value="Glutathione_Transferase_(cytos"/>
    <property type="match status" value="1"/>
</dbReference>
<keyword evidence="4" id="KW-1185">Reference proteome</keyword>
<name>A0A2S9JGN6_9HYPH</name>
<dbReference type="InterPro" id="IPR036282">
    <property type="entry name" value="Glutathione-S-Trfase_C_sf"/>
</dbReference>
<dbReference type="PANTHER" id="PTHR44051:SF8">
    <property type="entry name" value="GLUTATHIONE S-TRANSFERASE GSTA"/>
    <property type="match status" value="1"/>
</dbReference>
<dbReference type="SFLD" id="SFLDG01150">
    <property type="entry name" value="Main.1:_Beta-like"/>
    <property type="match status" value="1"/>
</dbReference>
<dbReference type="CDD" id="cd03057">
    <property type="entry name" value="GST_N_Beta"/>
    <property type="match status" value="1"/>
</dbReference>
<dbReference type="PROSITE" id="PS50404">
    <property type="entry name" value="GST_NTER"/>
    <property type="match status" value="1"/>
</dbReference>
<dbReference type="GO" id="GO:0016740">
    <property type="term" value="F:transferase activity"/>
    <property type="evidence" value="ECO:0007669"/>
    <property type="project" value="UniProtKB-KW"/>
</dbReference>
<dbReference type="PANTHER" id="PTHR44051">
    <property type="entry name" value="GLUTATHIONE S-TRANSFERASE-RELATED"/>
    <property type="match status" value="1"/>
</dbReference>
<sequence>MLTLYYFPHACSMASHVALEEAGATFELKKVNILTGEQFKPEYREINPRAKVPALRFDDGQVLLESTAILGWIGNAFPDQALLGRDPFERAQTIATCAWLSGTVHPTFTKFYHPEQVVSEPGLFLAVKAKSKENYWNHLQEMDRIMEGRSWMMGSHFTVADPYALVFFSWGRDLGLPISDLTNLMALKDRLIERPATRRVLEKERSILLSL</sequence>
<dbReference type="Gene3D" id="3.40.30.10">
    <property type="entry name" value="Glutaredoxin"/>
    <property type="match status" value="1"/>
</dbReference>
<dbReference type="EMBL" id="PVBT01000004">
    <property type="protein sequence ID" value="PRD52146.1"/>
    <property type="molecule type" value="Genomic_DNA"/>
</dbReference>
<dbReference type="SUPFAM" id="SSF47616">
    <property type="entry name" value="GST C-terminal domain-like"/>
    <property type="match status" value="1"/>
</dbReference>
<dbReference type="PROSITE" id="PS50405">
    <property type="entry name" value="GST_CTER"/>
    <property type="match status" value="1"/>
</dbReference>
<dbReference type="InterPro" id="IPR004045">
    <property type="entry name" value="Glutathione_S-Trfase_N"/>
</dbReference>
<evidence type="ECO:0000313" key="4">
    <source>
        <dbReference type="Proteomes" id="UP000238563"/>
    </source>
</evidence>
<dbReference type="OrthoDB" id="7583243at2"/>
<accession>A0A2S9JGN6</accession>
<dbReference type="SUPFAM" id="SSF52833">
    <property type="entry name" value="Thioredoxin-like"/>
    <property type="match status" value="1"/>
</dbReference>
<dbReference type="InterPro" id="IPR010987">
    <property type="entry name" value="Glutathione-S-Trfase_C-like"/>
</dbReference>
<dbReference type="Gene3D" id="1.20.1050.10">
    <property type="match status" value="1"/>
</dbReference>
<evidence type="ECO:0000313" key="3">
    <source>
        <dbReference type="EMBL" id="PRD52146.1"/>
    </source>
</evidence>
<dbReference type="InterPro" id="IPR036249">
    <property type="entry name" value="Thioredoxin-like_sf"/>
</dbReference>
<protein>
    <submittedName>
        <fullName evidence="3">Glutathione S-transferase</fullName>
    </submittedName>
</protein>
<dbReference type="Pfam" id="PF00043">
    <property type="entry name" value="GST_C"/>
    <property type="match status" value="1"/>
</dbReference>
<keyword evidence="3" id="KW-0808">Transferase</keyword>